<name>A0ACB9S654_9MYRT</name>
<dbReference type="Proteomes" id="UP001057402">
    <property type="component" value="Chromosome 2"/>
</dbReference>
<keyword evidence="2" id="KW-1185">Reference proteome</keyword>
<accession>A0ACB9S654</accession>
<proteinExistence type="predicted"/>
<organism evidence="1 2">
    <name type="scientific">Melastoma candidum</name>
    <dbReference type="NCBI Taxonomy" id="119954"/>
    <lineage>
        <taxon>Eukaryota</taxon>
        <taxon>Viridiplantae</taxon>
        <taxon>Streptophyta</taxon>
        <taxon>Embryophyta</taxon>
        <taxon>Tracheophyta</taxon>
        <taxon>Spermatophyta</taxon>
        <taxon>Magnoliopsida</taxon>
        <taxon>eudicotyledons</taxon>
        <taxon>Gunneridae</taxon>
        <taxon>Pentapetalae</taxon>
        <taxon>rosids</taxon>
        <taxon>malvids</taxon>
        <taxon>Myrtales</taxon>
        <taxon>Melastomataceae</taxon>
        <taxon>Melastomatoideae</taxon>
        <taxon>Melastomateae</taxon>
        <taxon>Melastoma</taxon>
    </lineage>
</organism>
<sequence>MAFVVIAPPGGTRPGGQRHKSALQTLFAVESKYTPIKMIGRGSYGLVCSATDIATGDKVAIKKIQTTTGNCELKIEASPMVIDLLERMLVLDPSGRLTVTEALNHPFLAGLYDPSTKVAAQSTESLKAFNRMDEFTLRQMMRNEMSLYNITYFTPCLVEWYLVGI</sequence>
<gene>
    <name evidence="1" type="ORF">MLD38_003159</name>
</gene>
<dbReference type="EMBL" id="CM042881">
    <property type="protein sequence ID" value="KAI4385098.1"/>
    <property type="molecule type" value="Genomic_DNA"/>
</dbReference>
<evidence type="ECO:0000313" key="1">
    <source>
        <dbReference type="EMBL" id="KAI4385098.1"/>
    </source>
</evidence>
<protein>
    <submittedName>
        <fullName evidence="1">Uncharacterized protein</fullName>
    </submittedName>
</protein>
<reference evidence="2" key="1">
    <citation type="journal article" date="2023" name="Front. Plant Sci.">
        <title>Chromosomal-level genome assembly of Melastoma candidum provides insights into trichome evolution.</title>
        <authorList>
            <person name="Zhong Y."/>
            <person name="Wu W."/>
            <person name="Sun C."/>
            <person name="Zou P."/>
            <person name="Liu Y."/>
            <person name="Dai S."/>
            <person name="Zhou R."/>
        </authorList>
    </citation>
    <scope>NUCLEOTIDE SEQUENCE [LARGE SCALE GENOMIC DNA]</scope>
</reference>
<comment type="caution">
    <text evidence="1">The sequence shown here is derived from an EMBL/GenBank/DDBJ whole genome shotgun (WGS) entry which is preliminary data.</text>
</comment>
<evidence type="ECO:0000313" key="2">
    <source>
        <dbReference type="Proteomes" id="UP001057402"/>
    </source>
</evidence>